<dbReference type="OrthoDB" id="990242at2759"/>
<comment type="caution">
    <text evidence="1">The sequence shown here is derived from an EMBL/GenBank/DDBJ whole genome shotgun (WGS) entry which is preliminary data.</text>
</comment>
<sequence length="183" mass="20657">MSAPEPTANLLTSRHRRRKDMSMVVTQDIRAKAEVCYGDETCREKIISLLTEKGLPSGLITVLEEIEEYRYIKDTGFVSLKHKSKGKDHKFDKVAVCYDNEVTAYFEPNRIRNLTGVKAKEFLIWITLSEIYVSGDIPAALITFKTPAGFSKSFPLSSFSFKDEEEANEVLEAKIGKLKGVKL</sequence>
<gene>
    <name evidence="1" type="ORF">POTOM_038251</name>
</gene>
<dbReference type="Proteomes" id="UP000886885">
    <property type="component" value="Chromosome 10D"/>
</dbReference>
<dbReference type="InterPro" id="IPR007493">
    <property type="entry name" value="DUF538"/>
</dbReference>
<dbReference type="EMBL" id="JAAWWB010000020">
    <property type="protein sequence ID" value="KAG6757922.1"/>
    <property type="molecule type" value="Genomic_DNA"/>
</dbReference>
<organism evidence="1 2">
    <name type="scientific">Populus tomentosa</name>
    <name type="common">Chinese white poplar</name>
    <dbReference type="NCBI Taxonomy" id="118781"/>
    <lineage>
        <taxon>Eukaryota</taxon>
        <taxon>Viridiplantae</taxon>
        <taxon>Streptophyta</taxon>
        <taxon>Embryophyta</taxon>
        <taxon>Tracheophyta</taxon>
        <taxon>Spermatophyta</taxon>
        <taxon>Magnoliopsida</taxon>
        <taxon>eudicotyledons</taxon>
        <taxon>Gunneridae</taxon>
        <taxon>Pentapetalae</taxon>
        <taxon>rosids</taxon>
        <taxon>fabids</taxon>
        <taxon>Malpighiales</taxon>
        <taxon>Salicaceae</taxon>
        <taxon>Saliceae</taxon>
        <taxon>Populus</taxon>
    </lineage>
</organism>
<evidence type="ECO:0000313" key="2">
    <source>
        <dbReference type="Proteomes" id="UP000886885"/>
    </source>
</evidence>
<dbReference type="AlphaFoldDB" id="A0A8X7YZ01"/>
<dbReference type="Pfam" id="PF04398">
    <property type="entry name" value="DUF538"/>
    <property type="match status" value="1"/>
</dbReference>
<evidence type="ECO:0000313" key="1">
    <source>
        <dbReference type="EMBL" id="KAG6757922.1"/>
    </source>
</evidence>
<keyword evidence="2" id="KW-1185">Reference proteome</keyword>
<dbReference type="PANTHER" id="PTHR31676">
    <property type="entry name" value="T31J12.3 PROTEIN-RELATED"/>
    <property type="match status" value="1"/>
</dbReference>
<evidence type="ECO:0008006" key="3">
    <source>
        <dbReference type="Google" id="ProtNLM"/>
    </source>
</evidence>
<proteinExistence type="predicted"/>
<name>A0A8X7YZ01_POPTO</name>
<accession>A0A8X7YZ01</accession>
<protein>
    <recommendedName>
        <fullName evidence="3">DUF538 family protein</fullName>
    </recommendedName>
</protein>
<reference evidence="1" key="1">
    <citation type="journal article" date="2020" name="bioRxiv">
        <title>Hybrid origin of Populus tomentosa Carr. identified through genome sequencing and phylogenomic analysis.</title>
        <authorList>
            <person name="An X."/>
            <person name="Gao K."/>
            <person name="Chen Z."/>
            <person name="Li J."/>
            <person name="Yang X."/>
            <person name="Yang X."/>
            <person name="Zhou J."/>
            <person name="Guo T."/>
            <person name="Zhao T."/>
            <person name="Huang S."/>
            <person name="Miao D."/>
            <person name="Khan W.U."/>
            <person name="Rao P."/>
            <person name="Ye M."/>
            <person name="Lei B."/>
            <person name="Liao W."/>
            <person name="Wang J."/>
            <person name="Ji L."/>
            <person name="Li Y."/>
            <person name="Guo B."/>
            <person name="Mustafa N.S."/>
            <person name="Li S."/>
            <person name="Yun Q."/>
            <person name="Keller S.R."/>
            <person name="Mao J."/>
            <person name="Zhang R."/>
            <person name="Strauss S.H."/>
        </authorList>
    </citation>
    <scope>NUCLEOTIDE SEQUENCE</scope>
    <source>
        <strain evidence="1">GM15</strain>
        <tissue evidence="1">Leaf</tissue>
    </source>
</reference>
<dbReference type="PANTHER" id="PTHR31676:SF73">
    <property type="entry name" value="SIMILARITY TO UNKNOWN PROTEIN"/>
    <property type="match status" value="1"/>
</dbReference>